<name>A0ABR1FES1_9ASCO</name>
<dbReference type="EMBL" id="JBBJBU010000001">
    <property type="protein sequence ID" value="KAK7208355.1"/>
    <property type="molecule type" value="Genomic_DNA"/>
</dbReference>
<evidence type="ECO:0000313" key="4">
    <source>
        <dbReference type="Proteomes" id="UP001498771"/>
    </source>
</evidence>
<feature type="domain" description="Ams2/SPT21 N-terminal" evidence="2">
    <location>
        <begin position="23"/>
        <end position="57"/>
    </location>
</feature>
<dbReference type="RefSeq" id="XP_064771388.1">
    <property type="nucleotide sequence ID" value="XM_064911843.1"/>
</dbReference>
<dbReference type="Pfam" id="PF25823">
    <property type="entry name" value="Ams2-SPT21_N"/>
    <property type="match status" value="2"/>
</dbReference>
<evidence type="ECO:0000256" key="1">
    <source>
        <dbReference type="SAM" id="MobiDB-lite"/>
    </source>
</evidence>
<sequence>MASYALCASPNVDDSVPIQPRPVTRPMRLKVLYTFDNAQKTTCLARSSSIFQVQVIHCPPASPTSSPTRTPPRNHSSSSSSRRRPDVVGAIDLRSCIAAVASSSPELVADPSIDYAVYTVDFSERDQPLVGHGLLSWALASSAAPQHQDSINSTENQSSISNPTNSSNNPSAPSDLSAIPTRDNSHSSGAAATAHEVAAGTLQMVCGRVCSNVMNMFGNHGVRETLEIKLRLQPVRRALSLQYVFQHSIKIFSLTLIIFCTGPRSYADAVFEIHAAIRPVIKPNARMLRRSPMDKLHPIPATRNGTFDCASIRRACQQCGQQQ</sequence>
<feature type="domain" description="Ams2/SPT21 N-terminal" evidence="2">
    <location>
        <begin position="87"/>
        <end position="150"/>
    </location>
</feature>
<feature type="region of interest" description="Disordered" evidence="1">
    <location>
        <begin position="60"/>
        <end position="85"/>
    </location>
</feature>
<evidence type="ECO:0000259" key="2">
    <source>
        <dbReference type="Pfam" id="PF25823"/>
    </source>
</evidence>
<accession>A0ABR1FES1</accession>
<dbReference type="InterPro" id="IPR042403">
    <property type="entry name" value="Spt21/Ams2"/>
</dbReference>
<feature type="compositionally biased region" description="Low complexity" evidence="1">
    <location>
        <begin position="156"/>
        <end position="177"/>
    </location>
</feature>
<comment type="caution">
    <text evidence="3">The sequence shown here is derived from an EMBL/GenBank/DDBJ whole genome shotgun (WGS) entry which is preliminary data.</text>
</comment>
<dbReference type="InterPro" id="IPR057725">
    <property type="entry name" value="Ams2-SPT21_N"/>
</dbReference>
<protein>
    <recommendedName>
        <fullName evidence="2">Ams2/SPT21 N-terminal domain-containing protein</fullName>
    </recommendedName>
</protein>
<reference evidence="3 4" key="1">
    <citation type="submission" date="2024-03" db="EMBL/GenBank/DDBJ databases">
        <title>Genome-scale model development and genomic sequencing of the oleaginous clade Lipomyces.</title>
        <authorList>
            <consortium name="Lawrence Berkeley National Laboratory"/>
            <person name="Czajka J.J."/>
            <person name="Han Y."/>
            <person name="Kim J."/>
            <person name="Mondo S.J."/>
            <person name="Hofstad B.A."/>
            <person name="Robles A."/>
            <person name="Haridas S."/>
            <person name="Riley R."/>
            <person name="LaButti K."/>
            <person name="Pangilinan J."/>
            <person name="Andreopoulos W."/>
            <person name="Lipzen A."/>
            <person name="Yan J."/>
            <person name="Wang M."/>
            <person name="Ng V."/>
            <person name="Grigoriev I.V."/>
            <person name="Spatafora J.W."/>
            <person name="Magnuson J.K."/>
            <person name="Baker S.E."/>
            <person name="Pomraning K.R."/>
        </authorList>
    </citation>
    <scope>NUCLEOTIDE SEQUENCE [LARGE SCALE GENOMIC DNA]</scope>
    <source>
        <strain evidence="3 4">Phaff 52-87</strain>
    </source>
</reference>
<evidence type="ECO:0000313" key="3">
    <source>
        <dbReference type="EMBL" id="KAK7208355.1"/>
    </source>
</evidence>
<keyword evidence="4" id="KW-1185">Reference proteome</keyword>
<gene>
    <name evidence="3" type="ORF">BZA70DRAFT_273530</name>
</gene>
<dbReference type="GeneID" id="90037355"/>
<feature type="compositionally biased region" description="Low complexity" evidence="1">
    <location>
        <begin position="63"/>
        <end position="80"/>
    </location>
</feature>
<organism evidence="3 4">
    <name type="scientific">Myxozyma melibiosi</name>
    <dbReference type="NCBI Taxonomy" id="54550"/>
    <lineage>
        <taxon>Eukaryota</taxon>
        <taxon>Fungi</taxon>
        <taxon>Dikarya</taxon>
        <taxon>Ascomycota</taxon>
        <taxon>Saccharomycotina</taxon>
        <taxon>Lipomycetes</taxon>
        <taxon>Lipomycetales</taxon>
        <taxon>Lipomycetaceae</taxon>
        <taxon>Myxozyma</taxon>
    </lineage>
</organism>
<feature type="region of interest" description="Disordered" evidence="1">
    <location>
        <begin position="146"/>
        <end position="192"/>
    </location>
</feature>
<dbReference type="Proteomes" id="UP001498771">
    <property type="component" value="Unassembled WGS sequence"/>
</dbReference>
<dbReference type="PANTHER" id="PTHR39147">
    <property type="entry name" value="PROTEIN SPT21"/>
    <property type="match status" value="1"/>
</dbReference>
<proteinExistence type="predicted"/>
<feature type="compositionally biased region" description="Polar residues" evidence="1">
    <location>
        <begin position="146"/>
        <end position="155"/>
    </location>
</feature>
<dbReference type="PANTHER" id="PTHR39147:SF1">
    <property type="entry name" value="PROTEIN SPT21"/>
    <property type="match status" value="1"/>
</dbReference>